<dbReference type="OrthoDB" id="846354at2"/>
<reference evidence="7 8" key="1">
    <citation type="submission" date="2019-09" db="EMBL/GenBank/DDBJ databases">
        <title>Pararcticibacter amylolyticus gen. nov., sp. nov., isolated from a rottenly hemp rope, and reclassification of Pedobacter tournemirensis as Pararcticibacter tournemirensis comb. nov.</title>
        <authorList>
            <person name="Cai Y."/>
        </authorList>
    </citation>
    <scope>NUCLEOTIDE SEQUENCE [LARGE SCALE GENOMIC DNA]</scope>
    <source>
        <strain evidence="7 8">TF5-37.2-LB10</strain>
    </source>
</reference>
<keyword evidence="8" id="KW-1185">Reference proteome</keyword>
<protein>
    <recommendedName>
        <fullName evidence="9">Polysaccharide biosynthesis protein</fullName>
    </recommendedName>
</protein>
<comment type="subcellular location">
    <subcellularLocation>
        <location evidence="1">Cell membrane</location>
        <topology evidence="1">Multi-pass membrane protein</topology>
    </subcellularLocation>
</comment>
<feature type="transmembrane region" description="Helical" evidence="6">
    <location>
        <begin position="60"/>
        <end position="83"/>
    </location>
</feature>
<dbReference type="EMBL" id="VWNE01000001">
    <property type="protein sequence ID" value="KAA8486784.1"/>
    <property type="molecule type" value="Genomic_DNA"/>
</dbReference>
<evidence type="ECO:0008006" key="9">
    <source>
        <dbReference type="Google" id="ProtNLM"/>
    </source>
</evidence>
<dbReference type="InterPro" id="IPR050833">
    <property type="entry name" value="Poly_Biosynth_Transport"/>
</dbReference>
<name>A0A5M9HN15_9SPHI</name>
<dbReference type="AlphaFoldDB" id="A0A5M9HN15"/>
<feature type="transmembrane region" description="Helical" evidence="6">
    <location>
        <begin position="127"/>
        <end position="147"/>
    </location>
</feature>
<evidence type="ECO:0000256" key="4">
    <source>
        <dbReference type="ARBA" id="ARBA00022989"/>
    </source>
</evidence>
<feature type="transmembrane region" description="Helical" evidence="6">
    <location>
        <begin position="238"/>
        <end position="262"/>
    </location>
</feature>
<organism evidence="7 8">
    <name type="scientific">Arcticibacter tournemirensis</name>
    <dbReference type="NCBI Taxonomy" id="699437"/>
    <lineage>
        <taxon>Bacteria</taxon>
        <taxon>Pseudomonadati</taxon>
        <taxon>Bacteroidota</taxon>
        <taxon>Sphingobacteriia</taxon>
        <taxon>Sphingobacteriales</taxon>
        <taxon>Sphingobacteriaceae</taxon>
        <taxon>Arcticibacter</taxon>
    </lineage>
</organism>
<feature type="transmembrane region" description="Helical" evidence="6">
    <location>
        <begin position="377"/>
        <end position="396"/>
    </location>
</feature>
<comment type="caution">
    <text evidence="7">The sequence shown here is derived from an EMBL/GenBank/DDBJ whole genome shotgun (WGS) entry which is preliminary data.</text>
</comment>
<evidence type="ECO:0000256" key="1">
    <source>
        <dbReference type="ARBA" id="ARBA00004651"/>
    </source>
</evidence>
<accession>A0A5M9HN15</accession>
<dbReference type="RefSeq" id="WP_141813965.1">
    <property type="nucleotide sequence ID" value="NZ_VFPL01000001.1"/>
</dbReference>
<sequence>MIKKAALALDYPYERLIKLSGLVGAFLLGQGTLQLIQVISGFLLFRWLSIEEYAEYSMAFAFQCTAHVLVEFGFSGTIVALVGNRVYDKKVIGDYIKAGQFYRHRLFLAISVFCAIIFPLLTLKHHFSVFTTIMLLVSIITNLYFTGWSSYYTPPLKMHKKVSTLYQIQVKSGALRLVVLYIMYLVSALNSWIAALLGSMQTLMNGYLIKKSASDYVQVPKTVNPQARREMMSLLKPVMPGIVFNAFQSQIMVFILSVFGATNNIAEMGALSKIGQLYMVLSMAGGILIAPHIARVPASGLLRKYLFIAGTTIFLCSVIVFAAYIFPEPLLWLLGSKYDHLRNELVALLICAGIGVVNGIIWEMNEARKWIYAWDPLLVIFGTISIQVACVFLLDLSSLHNVIVMSVISNLFVLAVKFSASFQGFRPALKRNSFK</sequence>
<keyword evidence="2" id="KW-1003">Cell membrane</keyword>
<keyword evidence="4 6" id="KW-1133">Transmembrane helix</keyword>
<feature type="transmembrane region" description="Helical" evidence="6">
    <location>
        <begin position="21"/>
        <end position="48"/>
    </location>
</feature>
<evidence type="ECO:0000256" key="5">
    <source>
        <dbReference type="ARBA" id="ARBA00023136"/>
    </source>
</evidence>
<feature type="transmembrane region" description="Helical" evidence="6">
    <location>
        <begin position="274"/>
        <end position="293"/>
    </location>
</feature>
<feature type="transmembrane region" description="Helical" evidence="6">
    <location>
        <begin position="402"/>
        <end position="425"/>
    </location>
</feature>
<dbReference type="PANTHER" id="PTHR30250">
    <property type="entry name" value="PST FAMILY PREDICTED COLANIC ACID TRANSPORTER"/>
    <property type="match status" value="1"/>
</dbReference>
<evidence type="ECO:0000256" key="2">
    <source>
        <dbReference type="ARBA" id="ARBA00022475"/>
    </source>
</evidence>
<evidence type="ECO:0000313" key="7">
    <source>
        <dbReference type="EMBL" id="KAA8486784.1"/>
    </source>
</evidence>
<evidence type="ECO:0000256" key="6">
    <source>
        <dbReference type="SAM" id="Phobius"/>
    </source>
</evidence>
<evidence type="ECO:0000256" key="3">
    <source>
        <dbReference type="ARBA" id="ARBA00022692"/>
    </source>
</evidence>
<feature type="transmembrane region" description="Helical" evidence="6">
    <location>
        <begin position="305"/>
        <end position="326"/>
    </location>
</feature>
<dbReference type="PANTHER" id="PTHR30250:SF11">
    <property type="entry name" value="O-ANTIGEN TRANSPORTER-RELATED"/>
    <property type="match status" value="1"/>
</dbReference>
<proteinExistence type="predicted"/>
<feature type="transmembrane region" description="Helical" evidence="6">
    <location>
        <begin position="346"/>
        <end position="365"/>
    </location>
</feature>
<evidence type="ECO:0000313" key="8">
    <source>
        <dbReference type="Proteomes" id="UP000322918"/>
    </source>
</evidence>
<gene>
    <name evidence="7" type="ORF">F1649_00805</name>
</gene>
<dbReference type="GO" id="GO:0005886">
    <property type="term" value="C:plasma membrane"/>
    <property type="evidence" value="ECO:0007669"/>
    <property type="project" value="UniProtKB-SubCell"/>
</dbReference>
<dbReference type="Proteomes" id="UP000322918">
    <property type="component" value="Unassembled WGS sequence"/>
</dbReference>
<feature type="transmembrane region" description="Helical" evidence="6">
    <location>
        <begin position="104"/>
        <end position="121"/>
    </location>
</feature>
<keyword evidence="5 6" id="KW-0472">Membrane</keyword>
<feature type="transmembrane region" description="Helical" evidence="6">
    <location>
        <begin position="168"/>
        <end position="186"/>
    </location>
</feature>
<keyword evidence="3 6" id="KW-0812">Transmembrane</keyword>